<dbReference type="EMBL" id="AM471073">
    <property type="protein sequence ID" value="CAN70544.1"/>
    <property type="molecule type" value="Genomic_DNA"/>
</dbReference>
<dbReference type="AlphaFoldDB" id="A5BU13"/>
<keyword evidence="1" id="KW-0285">Flavoprotein</keyword>
<dbReference type="Pfam" id="PF07992">
    <property type="entry name" value="Pyr_redox_2"/>
    <property type="match status" value="1"/>
</dbReference>
<keyword evidence="2" id="KW-0274">FAD</keyword>
<evidence type="ECO:0000256" key="3">
    <source>
        <dbReference type="ARBA" id="ARBA00023002"/>
    </source>
</evidence>
<feature type="domain" description="FAD/NAD(P)-binding" evidence="4">
    <location>
        <begin position="19"/>
        <end position="70"/>
    </location>
</feature>
<evidence type="ECO:0000259" key="4">
    <source>
        <dbReference type="Pfam" id="PF07992"/>
    </source>
</evidence>
<proteinExistence type="predicted"/>
<evidence type="ECO:0000313" key="5">
    <source>
        <dbReference type="EMBL" id="CAN70544.1"/>
    </source>
</evidence>
<evidence type="ECO:0000256" key="2">
    <source>
        <dbReference type="ARBA" id="ARBA00022827"/>
    </source>
</evidence>
<evidence type="ECO:0000256" key="1">
    <source>
        <dbReference type="ARBA" id="ARBA00022630"/>
    </source>
</evidence>
<dbReference type="InterPro" id="IPR023753">
    <property type="entry name" value="FAD/NAD-binding_dom"/>
</dbReference>
<name>A5BU13_VITVI</name>
<dbReference type="GO" id="GO:0016491">
    <property type="term" value="F:oxidoreductase activity"/>
    <property type="evidence" value="ECO:0007669"/>
    <property type="project" value="UniProtKB-KW"/>
</dbReference>
<accession>A5BU13</accession>
<dbReference type="InterPro" id="IPR036188">
    <property type="entry name" value="FAD/NAD-bd_sf"/>
</dbReference>
<dbReference type="ExpressionAtlas" id="A5BU13">
    <property type="expression patterns" value="baseline and differential"/>
</dbReference>
<dbReference type="SUPFAM" id="SSF51905">
    <property type="entry name" value="FAD/NAD(P)-binding domain"/>
    <property type="match status" value="1"/>
</dbReference>
<keyword evidence="3" id="KW-0560">Oxidoreductase</keyword>
<reference evidence="5" key="1">
    <citation type="journal article" date="2007" name="PLoS ONE">
        <title>The first genome sequence of an elite grapevine cultivar (Pinot noir Vitis vinifera L.): coping with a highly heterozygous genome.</title>
        <authorList>
            <person name="Velasco R."/>
            <person name="Zharkikh A."/>
            <person name="Troggio M."/>
            <person name="Cartwright D.A."/>
            <person name="Cestaro A."/>
            <person name="Pruss D."/>
            <person name="Pindo M."/>
            <person name="FitzGerald L.M."/>
            <person name="Vezzulli S."/>
            <person name="Reid J."/>
            <person name="Malacarne G."/>
            <person name="Iliev D."/>
            <person name="Coppola G."/>
            <person name="Wardell B."/>
            <person name="Micheletti D."/>
            <person name="Macalma T."/>
            <person name="Facci M."/>
            <person name="Mitchell J.T."/>
            <person name="Perazzolli M."/>
            <person name="Eldredge G."/>
            <person name="Gatto P."/>
            <person name="Oyzerski R."/>
            <person name="Moretto M."/>
            <person name="Gutin N."/>
            <person name="Stefanini M."/>
            <person name="Chen Y."/>
            <person name="Segala C."/>
            <person name="Davenport C."/>
            <person name="Dematte L."/>
            <person name="Mraz A."/>
            <person name="Battilana J."/>
            <person name="Stormo K."/>
            <person name="Costa F."/>
            <person name="Tao Q."/>
            <person name="Si-Ammour A."/>
            <person name="Harkins T."/>
            <person name="Lackey A."/>
            <person name="Perbost C."/>
            <person name="Taillon B."/>
            <person name="Stella A."/>
            <person name="Solovyev V."/>
            <person name="Fawcett J.A."/>
            <person name="Sterck L."/>
            <person name="Vandepoele K."/>
            <person name="Grando S.M."/>
            <person name="Toppo S."/>
            <person name="Moser C."/>
            <person name="Lanchbury J."/>
            <person name="Bogden R."/>
            <person name="Skolnick M."/>
            <person name="Sgaramella V."/>
            <person name="Bhatnagar S.K."/>
            <person name="Fontana P."/>
            <person name="Gutin A."/>
            <person name="Van de Peer Y."/>
            <person name="Salamini F."/>
            <person name="Viola R."/>
        </authorList>
    </citation>
    <scope>NUCLEOTIDE SEQUENCE</scope>
</reference>
<organism evidence="5">
    <name type="scientific">Vitis vinifera</name>
    <name type="common">Grape</name>
    <dbReference type="NCBI Taxonomy" id="29760"/>
    <lineage>
        <taxon>Eukaryota</taxon>
        <taxon>Viridiplantae</taxon>
        <taxon>Streptophyta</taxon>
        <taxon>Embryophyta</taxon>
        <taxon>Tracheophyta</taxon>
        <taxon>Spermatophyta</taxon>
        <taxon>Magnoliopsida</taxon>
        <taxon>eudicotyledons</taxon>
        <taxon>Gunneridae</taxon>
        <taxon>Pentapetalae</taxon>
        <taxon>rosids</taxon>
        <taxon>Vitales</taxon>
        <taxon>Vitaceae</taxon>
        <taxon>Viteae</taxon>
        <taxon>Vitis</taxon>
    </lineage>
</organism>
<protein>
    <recommendedName>
        <fullName evidence="4">FAD/NAD(P)-binding domain-containing protein</fullName>
    </recommendedName>
</protein>
<dbReference type="PANTHER" id="PTHR43557">
    <property type="entry name" value="APOPTOSIS-INDUCING FACTOR 1"/>
    <property type="match status" value="1"/>
</dbReference>
<dbReference type="PANTHER" id="PTHR43557:SF5">
    <property type="entry name" value="MONODEHYDROASCORBATE REDUCTASE 1, PEROXISOMAL"/>
    <property type="match status" value="1"/>
</dbReference>
<dbReference type="InterPro" id="IPR050446">
    <property type="entry name" value="FAD-oxidoreductase/Apoptosis"/>
</dbReference>
<gene>
    <name evidence="5" type="ORF">VITISV_041773</name>
</gene>
<dbReference type="Gene3D" id="3.50.50.60">
    <property type="entry name" value="FAD/NAD(P)-binding domain"/>
    <property type="match status" value="1"/>
</dbReference>
<sequence length="73" mass="8201">MVKEGELKDGRVLEANIVVVGVEEEKCGIKTDEFFKASVPDVYAVGDVATFPLKLYNEIRRVEHVDHARKLAE</sequence>